<evidence type="ECO:0000256" key="2">
    <source>
        <dbReference type="ARBA" id="ARBA00004651"/>
    </source>
</evidence>
<name>A0A6L5YHJ3_9FIRM</name>
<feature type="transmembrane region" description="Helical" evidence="13">
    <location>
        <begin position="386"/>
        <end position="411"/>
    </location>
</feature>
<feature type="transmembrane region" description="Helical" evidence="13">
    <location>
        <begin position="20"/>
        <end position="46"/>
    </location>
</feature>
<evidence type="ECO:0000256" key="8">
    <source>
        <dbReference type="ARBA" id="ARBA00022692"/>
    </source>
</evidence>
<dbReference type="InterPro" id="IPR050222">
    <property type="entry name" value="MATE_MdtK"/>
</dbReference>
<keyword evidence="8 13" id="KW-0812">Transmembrane</keyword>
<dbReference type="PANTHER" id="PTHR43298">
    <property type="entry name" value="MULTIDRUG RESISTANCE PROTEIN NORM-RELATED"/>
    <property type="match status" value="1"/>
</dbReference>
<evidence type="ECO:0000256" key="13">
    <source>
        <dbReference type="SAM" id="Phobius"/>
    </source>
</evidence>
<evidence type="ECO:0000313" key="15">
    <source>
        <dbReference type="Proteomes" id="UP000476055"/>
    </source>
</evidence>
<feature type="transmembrane region" description="Helical" evidence="13">
    <location>
        <begin position="194"/>
        <end position="216"/>
    </location>
</feature>
<dbReference type="RefSeq" id="WP_154495145.1">
    <property type="nucleotide sequence ID" value="NZ_VUMU01000002.1"/>
</dbReference>
<keyword evidence="11 13" id="KW-0472">Membrane</keyword>
<keyword evidence="5" id="KW-0813">Transport</keyword>
<evidence type="ECO:0000256" key="7">
    <source>
        <dbReference type="ARBA" id="ARBA00022475"/>
    </source>
</evidence>
<accession>A0A6L5YHJ3</accession>
<feature type="transmembrane region" description="Helical" evidence="13">
    <location>
        <begin position="316"/>
        <end position="337"/>
    </location>
</feature>
<sequence length="448" mass="48942">MKQNMQDLTEGSLGKKILIFSVPLMLSNLLQVLFNMADIAVIGQFAGSLSLGAVGSTATLVTMFTGFLIGLSGGINVLTALYYGAKDKDSLSKTIHSAALVSLIMGVLLLVLGVGLSEWMLMALKTKEELLDKAVLYLRIYYLGMPALAIYNFGNAVYSAVGNTKKPLYYLGFSGVLNIILNLFFVIVCRMDVAGVALASIISQYVSAVLILQALLRSKDIYALHPGKLRMDRELTRDILKLGMPSGLQNVIFQFANSFVQMGVNSFDATMVAGNSAATNADALVYDVMAAFYTACGSFMGQNYGAGKKKRVRNSYLISLAYSFGIGLLLGVSLVVFGRPFLSLFTRDAAVMDAGMYRLTIMGFSYCISAFMDCTIAAARALGKSIVPMFIVIMGSCVFRVIWVYTVFAYFHTIPSLYLLYMFSWSITAVAEILYFIRIYRQKMALLS</sequence>
<evidence type="ECO:0000256" key="6">
    <source>
        <dbReference type="ARBA" id="ARBA00022449"/>
    </source>
</evidence>
<evidence type="ECO:0000256" key="5">
    <source>
        <dbReference type="ARBA" id="ARBA00022448"/>
    </source>
</evidence>
<evidence type="ECO:0000256" key="1">
    <source>
        <dbReference type="ARBA" id="ARBA00003408"/>
    </source>
</evidence>
<keyword evidence="10" id="KW-0406">Ion transport</keyword>
<comment type="similarity">
    <text evidence="3">Belongs to the multi antimicrobial extrusion (MATE) (TC 2.A.66.1) family.</text>
</comment>
<keyword evidence="15" id="KW-1185">Reference proteome</keyword>
<dbReference type="GO" id="GO:0015297">
    <property type="term" value="F:antiporter activity"/>
    <property type="evidence" value="ECO:0007669"/>
    <property type="project" value="UniProtKB-KW"/>
</dbReference>
<dbReference type="GO" id="GO:0006811">
    <property type="term" value="P:monoatomic ion transport"/>
    <property type="evidence" value="ECO:0007669"/>
    <property type="project" value="UniProtKB-KW"/>
</dbReference>
<dbReference type="GO" id="GO:0005886">
    <property type="term" value="C:plasma membrane"/>
    <property type="evidence" value="ECO:0007669"/>
    <property type="project" value="UniProtKB-SubCell"/>
</dbReference>
<keyword evidence="6" id="KW-0050">Antiport</keyword>
<dbReference type="CDD" id="cd13138">
    <property type="entry name" value="MATE_yoeA_like"/>
    <property type="match status" value="1"/>
</dbReference>
<evidence type="ECO:0000313" key="14">
    <source>
        <dbReference type="EMBL" id="MST57157.1"/>
    </source>
</evidence>
<comment type="caution">
    <text evidence="14">The sequence shown here is derived from an EMBL/GenBank/DDBJ whole genome shotgun (WGS) entry which is preliminary data.</text>
</comment>
<feature type="transmembrane region" description="Helical" evidence="13">
    <location>
        <begin position="417"/>
        <end position="437"/>
    </location>
</feature>
<feature type="transmembrane region" description="Helical" evidence="13">
    <location>
        <begin position="97"/>
        <end position="120"/>
    </location>
</feature>
<gene>
    <name evidence="14" type="ORF">FYJ59_02670</name>
</gene>
<dbReference type="EMBL" id="VUMU01000002">
    <property type="protein sequence ID" value="MST57157.1"/>
    <property type="molecule type" value="Genomic_DNA"/>
</dbReference>
<dbReference type="PIRSF" id="PIRSF006603">
    <property type="entry name" value="DinF"/>
    <property type="match status" value="1"/>
</dbReference>
<dbReference type="AlphaFoldDB" id="A0A6L5YHJ3"/>
<evidence type="ECO:0000256" key="10">
    <source>
        <dbReference type="ARBA" id="ARBA00023065"/>
    </source>
</evidence>
<dbReference type="PANTHER" id="PTHR43298:SF2">
    <property type="entry name" value="FMN_FAD EXPORTER YEEO-RELATED"/>
    <property type="match status" value="1"/>
</dbReference>
<feature type="transmembrane region" description="Helical" evidence="13">
    <location>
        <begin position="140"/>
        <end position="161"/>
    </location>
</feature>
<keyword evidence="9 13" id="KW-1133">Transmembrane helix</keyword>
<comment type="function">
    <text evidence="1">Multidrug efflux pump.</text>
</comment>
<dbReference type="Proteomes" id="UP000476055">
    <property type="component" value="Unassembled WGS sequence"/>
</dbReference>
<evidence type="ECO:0000256" key="3">
    <source>
        <dbReference type="ARBA" id="ARBA00010199"/>
    </source>
</evidence>
<organism evidence="14 15">
    <name type="scientific">Waltera intestinalis</name>
    <dbReference type="NCBI Taxonomy" id="2606635"/>
    <lineage>
        <taxon>Bacteria</taxon>
        <taxon>Bacillati</taxon>
        <taxon>Bacillota</taxon>
        <taxon>Clostridia</taxon>
        <taxon>Lachnospirales</taxon>
        <taxon>Lachnospiraceae</taxon>
        <taxon>Waltera</taxon>
    </lineage>
</organism>
<dbReference type="InterPro" id="IPR048279">
    <property type="entry name" value="MdtK-like"/>
</dbReference>
<evidence type="ECO:0000256" key="9">
    <source>
        <dbReference type="ARBA" id="ARBA00022989"/>
    </source>
</evidence>
<feature type="transmembrane region" description="Helical" evidence="13">
    <location>
        <begin position="357"/>
        <end position="379"/>
    </location>
</feature>
<protein>
    <recommendedName>
        <fullName evidence="4">Probable multidrug resistance protein NorM</fullName>
    </recommendedName>
    <alternativeName>
        <fullName evidence="12">Multidrug-efflux transporter</fullName>
    </alternativeName>
</protein>
<keyword evidence="7" id="KW-1003">Cell membrane</keyword>
<dbReference type="InterPro" id="IPR002528">
    <property type="entry name" value="MATE_fam"/>
</dbReference>
<dbReference type="Pfam" id="PF01554">
    <property type="entry name" value="MatE"/>
    <property type="match status" value="2"/>
</dbReference>
<feature type="transmembrane region" description="Helical" evidence="13">
    <location>
        <begin position="168"/>
        <end position="188"/>
    </location>
</feature>
<proteinExistence type="inferred from homology"/>
<evidence type="ECO:0000256" key="11">
    <source>
        <dbReference type="ARBA" id="ARBA00023136"/>
    </source>
</evidence>
<feature type="transmembrane region" description="Helical" evidence="13">
    <location>
        <begin position="58"/>
        <end position="85"/>
    </location>
</feature>
<evidence type="ECO:0000256" key="12">
    <source>
        <dbReference type="ARBA" id="ARBA00031636"/>
    </source>
</evidence>
<dbReference type="NCBIfam" id="TIGR00797">
    <property type="entry name" value="matE"/>
    <property type="match status" value="1"/>
</dbReference>
<evidence type="ECO:0000256" key="4">
    <source>
        <dbReference type="ARBA" id="ARBA00020268"/>
    </source>
</evidence>
<dbReference type="GO" id="GO:0042910">
    <property type="term" value="F:xenobiotic transmembrane transporter activity"/>
    <property type="evidence" value="ECO:0007669"/>
    <property type="project" value="InterPro"/>
</dbReference>
<comment type="subcellular location">
    <subcellularLocation>
        <location evidence="2">Cell membrane</location>
        <topology evidence="2">Multi-pass membrane protein</topology>
    </subcellularLocation>
</comment>
<reference evidence="14 15" key="1">
    <citation type="submission" date="2019-08" db="EMBL/GenBank/DDBJ databases">
        <title>In-depth cultivation of the pig gut microbiome towards novel bacterial diversity and tailored functional studies.</title>
        <authorList>
            <person name="Wylensek D."/>
            <person name="Hitch T.C.A."/>
            <person name="Clavel T."/>
        </authorList>
    </citation>
    <scope>NUCLEOTIDE SEQUENCE [LARGE SCALE GENOMIC DNA]</scope>
    <source>
        <strain evidence="14 15">WCA3-601-WT-6H</strain>
    </source>
</reference>